<dbReference type="Proteomes" id="UP000807353">
    <property type="component" value="Unassembled WGS sequence"/>
</dbReference>
<gene>
    <name evidence="1" type="ORF">BDZ94DRAFT_1265971</name>
</gene>
<evidence type="ECO:0000313" key="2">
    <source>
        <dbReference type="Proteomes" id="UP000807353"/>
    </source>
</evidence>
<comment type="caution">
    <text evidence="1">The sequence shown here is derived from an EMBL/GenBank/DDBJ whole genome shotgun (WGS) entry which is preliminary data.</text>
</comment>
<keyword evidence="2" id="KW-1185">Reference proteome</keyword>
<evidence type="ECO:0000313" key="1">
    <source>
        <dbReference type="EMBL" id="KAF9460467.1"/>
    </source>
</evidence>
<sequence>MSCESCFRIFCPRWFLFEALTPNPRISGLRNPIMVIESGSNGRIEKDLLQT</sequence>
<protein>
    <submittedName>
        <fullName evidence="1">Uncharacterized protein</fullName>
    </submittedName>
</protein>
<reference evidence="1" key="1">
    <citation type="submission" date="2020-11" db="EMBL/GenBank/DDBJ databases">
        <authorList>
            <consortium name="DOE Joint Genome Institute"/>
            <person name="Ahrendt S."/>
            <person name="Riley R."/>
            <person name="Andreopoulos W."/>
            <person name="Labutti K."/>
            <person name="Pangilinan J."/>
            <person name="Ruiz-Duenas F.J."/>
            <person name="Barrasa J.M."/>
            <person name="Sanchez-Garcia M."/>
            <person name="Camarero S."/>
            <person name="Miyauchi S."/>
            <person name="Serrano A."/>
            <person name="Linde D."/>
            <person name="Babiker R."/>
            <person name="Drula E."/>
            <person name="Ayuso-Fernandez I."/>
            <person name="Pacheco R."/>
            <person name="Padilla G."/>
            <person name="Ferreira P."/>
            <person name="Barriuso J."/>
            <person name="Kellner H."/>
            <person name="Castanera R."/>
            <person name="Alfaro M."/>
            <person name="Ramirez L."/>
            <person name="Pisabarro A.G."/>
            <person name="Kuo A."/>
            <person name="Tritt A."/>
            <person name="Lipzen A."/>
            <person name="He G."/>
            <person name="Yan M."/>
            <person name="Ng V."/>
            <person name="Cullen D."/>
            <person name="Martin F."/>
            <person name="Rosso M.-N."/>
            <person name="Henrissat B."/>
            <person name="Hibbett D."/>
            <person name="Martinez A.T."/>
            <person name="Grigoriev I.V."/>
        </authorList>
    </citation>
    <scope>NUCLEOTIDE SEQUENCE</scope>
    <source>
        <strain evidence="1">CBS 247.69</strain>
    </source>
</reference>
<accession>A0A9P5Y1E1</accession>
<dbReference type="EMBL" id="MU150298">
    <property type="protein sequence ID" value="KAF9460467.1"/>
    <property type="molecule type" value="Genomic_DNA"/>
</dbReference>
<name>A0A9P5Y1E1_9AGAR</name>
<organism evidence="1 2">
    <name type="scientific">Collybia nuda</name>
    <dbReference type="NCBI Taxonomy" id="64659"/>
    <lineage>
        <taxon>Eukaryota</taxon>
        <taxon>Fungi</taxon>
        <taxon>Dikarya</taxon>
        <taxon>Basidiomycota</taxon>
        <taxon>Agaricomycotina</taxon>
        <taxon>Agaricomycetes</taxon>
        <taxon>Agaricomycetidae</taxon>
        <taxon>Agaricales</taxon>
        <taxon>Tricholomatineae</taxon>
        <taxon>Clitocybaceae</taxon>
        <taxon>Collybia</taxon>
    </lineage>
</organism>
<proteinExistence type="predicted"/>
<dbReference type="AlphaFoldDB" id="A0A9P5Y1E1"/>